<reference evidence="1" key="1">
    <citation type="submission" date="2020-10" db="EMBL/GenBank/DDBJ databases">
        <authorList>
            <person name="Han B."/>
            <person name="Lu T."/>
            <person name="Zhao Q."/>
            <person name="Huang X."/>
            <person name="Zhao Y."/>
        </authorList>
    </citation>
    <scope>NUCLEOTIDE SEQUENCE</scope>
</reference>
<dbReference type="OrthoDB" id="4173905at2759"/>
<proteinExistence type="predicted"/>
<dbReference type="Proteomes" id="UP000604825">
    <property type="component" value="Unassembled WGS sequence"/>
</dbReference>
<dbReference type="AlphaFoldDB" id="A0A811P785"/>
<comment type="caution">
    <text evidence="1">The sequence shown here is derived from an EMBL/GenBank/DDBJ whole genome shotgun (WGS) entry which is preliminary data.</text>
</comment>
<evidence type="ECO:0000313" key="2">
    <source>
        <dbReference type="Proteomes" id="UP000604825"/>
    </source>
</evidence>
<evidence type="ECO:0000313" key="1">
    <source>
        <dbReference type="EMBL" id="CAD6237107.1"/>
    </source>
</evidence>
<organism evidence="1 2">
    <name type="scientific">Miscanthus lutarioriparius</name>
    <dbReference type="NCBI Taxonomy" id="422564"/>
    <lineage>
        <taxon>Eukaryota</taxon>
        <taxon>Viridiplantae</taxon>
        <taxon>Streptophyta</taxon>
        <taxon>Embryophyta</taxon>
        <taxon>Tracheophyta</taxon>
        <taxon>Spermatophyta</taxon>
        <taxon>Magnoliopsida</taxon>
        <taxon>Liliopsida</taxon>
        <taxon>Poales</taxon>
        <taxon>Poaceae</taxon>
        <taxon>PACMAD clade</taxon>
        <taxon>Panicoideae</taxon>
        <taxon>Andropogonodae</taxon>
        <taxon>Andropogoneae</taxon>
        <taxon>Saccharinae</taxon>
        <taxon>Miscanthus</taxon>
    </lineage>
</organism>
<name>A0A811P785_9POAL</name>
<accession>A0A811P785</accession>
<gene>
    <name evidence="1" type="ORF">NCGR_LOCUS24797</name>
</gene>
<protein>
    <submittedName>
        <fullName evidence="1">Uncharacterized protein</fullName>
    </submittedName>
</protein>
<keyword evidence="2" id="KW-1185">Reference proteome</keyword>
<sequence length="92" mass="10475">MEEVMRFSRAWGVRALTAFVFSHEPREPEPAQGKEFGYVPTCNRRLLETAGFRSLQKTAREAEATRNRSQLDLTLAIRQAEGHSAIMPEPRS</sequence>
<dbReference type="EMBL" id="CAJGYO010000006">
    <property type="protein sequence ID" value="CAD6237107.1"/>
    <property type="molecule type" value="Genomic_DNA"/>
</dbReference>